<protein>
    <submittedName>
        <fullName evidence="3">Membrane protein</fullName>
    </submittedName>
</protein>
<dbReference type="Proteomes" id="UP000502894">
    <property type="component" value="Chromosome"/>
</dbReference>
<feature type="transmembrane region" description="Helical" evidence="1">
    <location>
        <begin position="7"/>
        <end position="30"/>
    </location>
</feature>
<dbReference type="Pfam" id="PF02470">
    <property type="entry name" value="MlaD"/>
    <property type="match status" value="1"/>
</dbReference>
<dbReference type="KEGG" id="lant:TUM19329_29920"/>
<organism evidence="3 4">
    <name type="scientific">Legionella antarctica</name>
    <dbReference type="NCBI Taxonomy" id="2708020"/>
    <lineage>
        <taxon>Bacteria</taxon>
        <taxon>Pseudomonadati</taxon>
        <taxon>Pseudomonadota</taxon>
        <taxon>Gammaproteobacteria</taxon>
        <taxon>Legionellales</taxon>
        <taxon>Legionellaceae</taxon>
        <taxon>Legionella</taxon>
    </lineage>
</organism>
<dbReference type="PANTHER" id="PTHR33371">
    <property type="entry name" value="INTERMEMBRANE PHOSPHOLIPID TRANSPORT SYSTEM BINDING PROTEIN MLAD-RELATED"/>
    <property type="match status" value="1"/>
</dbReference>
<gene>
    <name evidence="3" type="ORF">TUM19329_29920</name>
</gene>
<dbReference type="AlphaFoldDB" id="A0A6F8T855"/>
<evidence type="ECO:0000313" key="3">
    <source>
        <dbReference type="EMBL" id="BCA96631.1"/>
    </source>
</evidence>
<reference evidence="3" key="1">
    <citation type="journal article" date="2020" name="Microbiol. Resour. Announc.">
        <title>Complete Genome Sequence of Novel Psychrotolerant Legionella Strain TUM19329, Isolated from Antarctic Lake Sediment.</title>
        <authorList>
            <person name="Shimada S."/>
            <person name="Nakai R."/>
            <person name="Aoki K."/>
            <person name="Shimoeda N."/>
            <person name="Ohno G."/>
            <person name="Miyazaki Y."/>
            <person name="Kudoh S."/>
            <person name="Imura S."/>
            <person name="Watanabe K."/>
            <person name="Ishii Y."/>
            <person name="Tateda K."/>
        </authorList>
    </citation>
    <scope>NUCLEOTIDE SEQUENCE [LARGE SCALE GENOMIC DNA]</scope>
    <source>
        <strain evidence="3">TUM19329</strain>
    </source>
</reference>
<keyword evidence="1" id="KW-0812">Transmembrane</keyword>
<keyword evidence="1" id="KW-1133">Transmembrane helix</keyword>
<feature type="domain" description="Mce/MlaD" evidence="2">
    <location>
        <begin position="47"/>
        <end position="129"/>
    </location>
</feature>
<sequence>MRSEKSYTLIGVFVVGAFILMLMGSVFFYYEYVHSKLQMYVMFFKGSLQGLNSTTPVTYRGIKIGEVKLIEVTENRSRNKVMIPVYVEFFVEKNFGFTQNPIHLLISNGYIAQISKPNFISGNAVIELVKDNDRHQIKQVMFHGYPIFPTRNTVDKDTTLDDSIKEAKLTFEAIRKLVSSQEVKDLIKSTQEMTENVDRLAIGIEEYLPRTLVYFNLTMKKIADAASSTQNLTDYLSRNPESVLRGKR</sequence>
<dbReference type="PANTHER" id="PTHR33371:SF4">
    <property type="entry name" value="INTERMEMBRANE PHOSPHOLIPID TRANSPORT SYSTEM BINDING PROTEIN MLAD"/>
    <property type="match status" value="1"/>
</dbReference>
<dbReference type="InterPro" id="IPR003399">
    <property type="entry name" value="Mce/MlaD"/>
</dbReference>
<accession>A0A6F8T855</accession>
<dbReference type="InterPro" id="IPR052336">
    <property type="entry name" value="MlaD_Phospholipid_Transporter"/>
</dbReference>
<keyword evidence="1" id="KW-0472">Membrane</keyword>
<evidence type="ECO:0000256" key="1">
    <source>
        <dbReference type="SAM" id="Phobius"/>
    </source>
</evidence>
<dbReference type="EMBL" id="AP022839">
    <property type="protein sequence ID" value="BCA96631.1"/>
    <property type="molecule type" value="Genomic_DNA"/>
</dbReference>
<evidence type="ECO:0000313" key="4">
    <source>
        <dbReference type="Proteomes" id="UP000502894"/>
    </source>
</evidence>
<dbReference type="RefSeq" id="WP_226905491.1">
    <property type="nucleotide sequence ID" value="NZ_AP022839.1"/>
</dbReference>
<evidence type="ECO:0000259" key="2">
    <source>
        <dbReference type="Pfam" id="PF02470"/>
    </source>
</evidence>
<name>A0A6F8T855_9GAMM</name>
<proteinExistence type="predicted"/>
<keyword evidence="4" id="KW-1185">Reference proteome</keyword>